<keyword evidence="2" id="KW-0378">Hydrolase</keyword>
<proteinExistence type="predicted"/>
<evidence type="ECO:0000256" key="1">
    <source>
        <dbReference type="ARBA" id="ARBA00022741"/>
    </source>
</evidence>
<reference evidence="5 6" key="1">
    <citation type="submission" date="2023-10" db="EMBL/GenBank/DDBJ databases">
        <title>Virgibacillus halophilus 5B73C genome.</title>
        <authorList>
            <person name="Miliotis G."/>
            <person name="Sengupta P."/>
            <person name="Hameed A."/>
            <person name="Chuvochina M."/>
            <person name="Mcdonagh F."/>
            <person name="Simpson A.C."/>
            <person name="Singh N.K."/>
            <person name="Rekha P.D."/>
            <person name="Raman K."/>
            <person name="Hugenholtz P."/>
            <person name="Venkateswaran K."/>
        </authorList>
    </citation>
    <scope>NUCLEOTIDE SEQUENCE [LARGE SCALE GENOMIC DNA]</scope>
    <source>
        <strain evidence="5 6">5B73C</strain>
    </source>
</reference>
<keyword evidence="6" id="KW-1185">Reference proteome</keyword>
<name>A0ABU5C207_9BACI</name>
<feature type="domain" description="Carboxyltransferase" evidence="4">
    <location>
        <begin position="4"/>
        <end position="28"/>
    </location>
</feature>
<dbReference type="InterPro" id="IPR010016">
    <property type="entry name" value="PxpB"/>
</dbReference>
<dbReference type="InterPro" id="IPR029000">
    <property type="entry name" value="Cyclophilin-like_dom_sf"/>
</dbReference>
<dbReference type="Pfam" id="PF02682">
    <property type="entry name" value="CT_C_D"/>
    <property type="match status" value="1"/>
</dbReference>
<keyword evidence="3" id="KW-0067">ATP-binding</keyword>
<gene>
    <name evidence="5" type="ORF">RWE15_01535</name>
</gene>
<evidence type="ECO:0000256" key="3">
    <source>
        <dbReference type="ARBA" id="ARBA00022840"/>
    </source>
</evidence>
<dbReference type="PANTHER" id="PTHR34698:SF2">
    <property type="entry name" value="5-OXOPROLINASE SUBUNIT B"/>
    <property type="match status" value="1"/>
</dbReference>
<organism evidence="5 6">
    <name type="scientific">Tigheibacillus halophilus</name>
    <dbReference type="NCBI Taxonomy" id="361280"/>
    <lineage>
        <taxon>Bacteria</taxon>
        <taxon>Bacillati</taxon>
        <taxon>Bacillota</taxon>
        <taxon>Bacilli</taxon>
        <taxon>Bacillales</taxon>
        <taxon>Bacillaceae</taxon>
        <taxon>Tigheibacillus</taxon>
    </lineage>
</organism>
<evidence type="ECO:0000313" key="5">
    <source>
        <dbReference type="EMBL" id="MDY0393344.1"/>
    </source>
</evidence>
<sequence>MPPPGGWQIIGQTPKSLFIPDAAQPSLLKAGDKICFKPIDEETFLEWREMHDSH</sequence>
<protein>
    <submittedName>
        <fullName evidence="5">Carboxyltransferase domain-containing protein</fullName>
    </submittedName>
</protein>
<dbReference type="EMBL" id="JAWDIP010000003">
    <property type="protein sequence ID" value="MDY0393344.1"/>
    <property type="molecule type" value="Genomic_DNA"/>
</dbReference>
<evidence type="ECO:0000256" key="2">
    <source>
        <dbReference type="ARBA" id="ARBA00022801"/>
    </source>
</evidence>
<dbReference type="PANTHER" id="PTHR34698">
    <property type="entry name" value="5-OXOPROLINASE SUBUNIT B"/>
    <property type="match status" value="1"/>
</dbReference>
<keyword evidence="1" id="KW-0547">Nucleotide-binding</keyword>
<dbReference type="Gene3D" id="2.40.100.10">
    <property type="entry name" value="Cyclophilin-like"/>
    <property type="match status" value="1"/>
</dbReference>
<accession>A0ABU5C207</accession>
<dbReference type="InterPro" id="IPR003833">
    <property type="entry name" value="CT_C_D"/>
</dbReference>
<dbReference type="SUPFAM" id="SSF50891">
    <property type="entry name" value="Cyclophilin-like"/>
    <property type="match status" value="1"/>
</dbReference>
<evidence type="ECO:0000313" key="6">
    <source>
        <dbReference type="Proteomes" id="UP001281447"/>
    </source>
</evidence>
<comment type="caution">
    <text evidence="5">The sequence shown here is derived from an EMBL/GenBank/DDBJ whole genome shotgun (WGS) entry which is preliminary data.</text>
</comment>
<dbReference type="Proteomes" id="UP001281447">
    <property type="component" value="Unassembled WGS sequence"/>
</dbReference>
<evidence type="ECO:0000259" key="4">
    <source>
        <dbReference type="Pfam" id="PF02682"/>
    </source>
</evidence>